<dbReference type="PANTHER" id="PTHR38781">
    <property type="entry name" value="ANTITOXIN DINJ-RELATED"/>
    <property type="match status" value="1"/>
</dbReference>
<dbReference type="PANTHER" id="PTHR38781:SF1">
    <property type="entry name" value="ANTITOXIN DINJ-RELATED"/>
    <property type="match status" value="1"/>
</dbReference>
<organism evidence="3 5">
    <name type="scientific">Gardnerella vaginalis</name>
    <dbReference type="NCBI Taxonomy" id="2702"/>
    <lineage>
        <taxon>Bacteria</taxon>
        <taxon>Bacillati</taxon>
        <taxon>Actinomycetota</taxon>
        <taxon>Actinomycetes</taxon>
        <taxon>Bifidobacteriales</taxon>
        <taxon>Bifidobacteriaceae</taxon>
        <taxon>Gardnerella</taxon>
    </lineage>
</organism>
<dbReference type="Proteomes" id="UP000070687">
    <property type="component" value="Unassembled WGS sequence"/>
</dbReference>
<evidence type="ECO:0000313" key="4">
    <source>
        <dbReference type="EMBL" id="KXA20075.1"/>
    </source>
</evidence>
<accession>A0A133NNQ8</accession>
<evidence type="ECO:0000256" key="2">
    <source>
        <dbReference type="ARBA" id="ARBA00022649"/>
    </source>
</evidence>
<dbReference type="Gene3D" id="1.10.1220.10">
    <property type="entry name" value="Met repressor-like"/>
    <property type="match status" value="1"/>
</dbReference>
<dbReference type="EMBL" id="LRQB01000053">
    <property type="protein sequence ID" value="KXA20075.1"/>
    <property type="molecule type" value="Genomic_DNA"/>
</dbReference>
<dbReference type="GO" id="GO:0006355">
    <property type="term" value="P:regulation of DNA-templated transcription"/>
    <property type="evidence" value="ECO:0007669"/>
    <property type="project" value="InterPro"/>
</dbReference>
<dbReference type="InterPro" id="IPR007337">
    <property type="entry name" value="RelB/DinJ"/>
</dbReference>
<dbReference type="Pfam" id="PF04221">
    <property type="entry name" value="RelB"/>
    <property type="match status" value="1"/>
</dbReference>
<gene>
    <name evidence="4" type="ORF">HMPREF3208_00914</name>
    <name evidence="3" type="ORF">HMPREF3216_00955</name>
</gene>
<dbReference type="PATRIC" id="fig|2702.100.peg.894"/>
<dbReference type="InterPro" id="IPR013321">
    <property type="entry name" value="Arc_rbn_hlx_hlx"/>
</dbReference>
<reference evidence="5 6" key="1">
    <citation type="submission" date="2016-01" db="EMBL/GenBank/DDBJ databases">
        <authorList>
            <person name="Oliw E.H."/>
        </authorList>
    </citation>
    <scope>NUCLEOTIDE SEQUENCE [LARGE SCALE GENOMIC DNA]</scope>
    <source>
        <strain evidence="3 5">GED7760B</strain>
        <strain evidence="4 6">PSS_7772B</strain>
    </source>
</reference>
<keyword evidence="2" id="KW-1277">Toxin-antitoxin system</keyword>
<evidence type="ECO:0000313" key="3">
    <source>
        <dbReference type="EMBL" id="KXA17911.1"/>
    </source>
</evidence>
<dbReference type="NCBIfam" id="TIGR02384">
    <property type="entry name" value="RelB_DinJ"/>
    <property type="match status" value="1"/>
</dbReference>
<dbReference type="GO" id="GO:0006351">
    <property type="term" value="P:DNA-templated transcription"/>
    <property type="evidence" value="ECO:0007669"/>
    <property type="project" value="TreeGrafter"/>
</dbReference>
<evidence type="ECO:0000313" key="6">
    <source>
        <dbReference type="Proteomes" id="UP000070687"/>
    </source>
</evidence>
<comment type="caution">
    <text evidence="3">The sequence shown here is derived from an EMBL/GenBank/DDBJ whole genome shotgun (WGS) entry which is preliminary data.</text>
</comment>
<evidence type="ECO:0000256" key="1">
    <source>
        <dbReference type="ARBA" id="ARBA00010562"/>
    </source>
</evidence>
<comment type="similarity">
    <text evidence="1">Belongs to the RelB/DinJ antitoxin family.</text>
</comment>
<dbReference type="AlphaFoldDB" id="A0A133NNQ8"/>
<dbReference type="EMBL" id="LRQA01000041">
    <property type="protein sequence ID" value="KXA17911.1"/>
    <property type="molecule type" value="Genomic_DNA"/>
</dbReference>
<dbReference type="Proteomes" id="UP000070558">
    <property type="component" value="Unassembled WGS sequence"/>
</dbReference>
<dbReference type="RefSeq" id="WP_016636887.1">
    <property type="nucleotide sequence ID" value="NZ_JBLLQE010000008.1"/>
</dbReference>
<sequence>MTSTKTAKTSRLSVRVNPEIRDSASQVLEHYGLDMSSAVNLFLYQIVNTQRFPFSLESSPYEHSIDEAMKEKPIAAGTVDDFAELMRNA</sequence>
<dbReference type="OrthoDB" id="3242935at2"/>
<protein>
    <submittedName>
        <fullName evidence="3">Addiction module antitoxin, RelB/DinJ family</fullName>
    </submittedName>
</protein>
<proteinExistence type="inferred from homology"/>
<evidence type="ECO:0000313" key="5">
    <source>
        <dbReference type="Proteomes" id="UP000070558"/>
    </source>
</evidence>
<name>A0A133NNQ8_GARVA</name>